<dbReference type="PANTHER" id="PTHR48090">
    <property type="entry name" value="UNDECAPRENYL-PHOSPHATE 4-DEOXY-4-FORMAMIDO-L-ARABINOSE TRANSFERASE-RELATED"/>
    <property type="match status" value="1"/>
</dbReference>
<evidence type="ECO:0000256" key="1">
    <source>
        <dbReference type="ARBA" id="ARBA00022475"/>
    </source>
</evidence>
<feature type="transmembrane region" description="Helical" evidence="8">
    <location>
        <begin position="271"/>
        <end position="292"/>
    </location>
</feature>
<keyword evidence="4 8" id="KW-0812">Transmembrane</keyword>
<evidence type="ECO:0000256" key="5">
    <source>
        <dbReference type="ARBA" id="ARBA00022985"/>
    </source>
</evidence>
<dbReference type="EMBL" id="LCPF01000001">
    <property type="protein sequence ID" value="KKU91493.1"/>
    <property type="molecule type" value="Genomic_DNA"/>
</dbReference>
<protein>
    <submittedName>
        <fullName evidence="10">Glycosyltransferase</fullName>
    </submittedName>
</protein>
<dbReference type="PANTHER" id="PTHR48090:SF3">
    <property type="entry name" value="UNDECAPRENYL-PHOSPHATE 4-DEOXY-4-FORMAMIDO-L-ARABINOSE TRANSFERASE"/>
    <property type="match status" value="1"/>
</dbReference>
<dbReference type="InterPro" id="IPR029044">
    <property type="entry name" value="Nucleotide-diphossugar_trans"/>
</dbReference>
<accession>A0A0G1WMC9</accession>
<evidence type="ECO:0000313" key="10">
    <source>
        <dbReference type="EMBL" id="KKU91493.1"/>
    </source>
</evidence>
<evidence type="ECO:0000256" key="2">
    <source>
        <dbReference type="ARBA" id="ARBA00022676"/>
    </source>
</evidence>
<dbReference type="InterPro" id="IPR001173">
    <property type="entry name" value="Glyco_trans_2-like"/>
</dbReference>
<dbReference type="GO" id="GO:0009103">
    <property type="term" value="P:lipopolysaccharide biosynthetic process"/>
    <property type="evidence" value="ECO:0007669"/>
    <property type="project" value="UniProtKB-KW"/>
</dbReference>
<dbReference type="InterPro" id="IPR050256">
    <property type="entry name" value="Glycosyltransferase_2"/>
</dbReference>
<organism evidence="10 11">
    <name type="scientific">Candidatus Jorgensenbacteria bacterium GW2011_GWA1_48_11</name>
    <dbReference type="NCBI Taxonomy" id="1618660"/>
    <lineage>
        <taxon>Bacteria</taxon>
        <taxon>Candidatus Joergenseniibacteriota</taxon>
    </lineage>
</organism>
<reference evidence="10 11" key="1">
    <citation type="journal article" date="2015" name="Nature">
        <title>rRNA introns, odd ribosomes, and small enigmatic genomes across a large radiation of phyla.</title>
        <authorList>
            <person name="Brown C.T."/>
            <person name="Hug L.A."/>
            <person name="Thomas B.C."/>
            <person name="Sharon I."/>
            <person name="Castelle C.J."/>
            <person name="Singh A."/>
            <person name="Wilkins M.J."/>
            <person name="Williams K.H."/>
            <person name="Banfield J.F."/>
        </authorList>
    </citation>
    <scope>NUCLEOTIDE SEQUENCE [LARGE SCALE GENOMIC DNA]</scope>
</reference>
<evidence type="ECO:0000256" key="3">
    <source>
        <dbReference type="ARBA" id="ARBA00022679"/>
    </source>
</evidence>
<sequence>MTNKNSPEYSVVVPVYNSEGSLKELYERLKKVFNALNSPWELIFVNDYSRDNSWKVLRSIANGDEKATVINLTNNFGQQNALMCGLSYSKGIYAITIDDDLQHPPEEIPKLIKTITAYNYSVVYGQHPATKRGWFRDLASALIKKILSYVTGSGYTTTSFRIIKNSVVEKITGFKQYNVMIDVLIKDIVNKFDVGHCAIEHHERKTGKSGYSLKKLLTHAANMILNYTLWPLRLAMVMGFFFSFFSILAGIYFIVIYFLRGVAVQGWTSTMVIIAFFSGVNLFLLGIVGEYIGRVFLNIAQKPQYCVKEVYKKQTA</sequence>
<dbReference type="GO" id="GO:0005886">
    <property type="term" value="C:plasma membrane"/>
    <property type="evidence" value="ECO:0007669"/>
    <property type="project" value="TreeGrafter"/>
</dbReference>
<evidence type="ECO:0000259" key="9">
    <source>
        <dbReference type="Pfam" id="PF00535"/>
    </source>
</evidence>
<keyword evidence="5" id="KW-0448">Lipopolysaccharide biosynthesis</keyword>
<dbReference type="Gene3D" id="3.90.550.10">
    <property type="entry name" value="Spore Coat Polysaccharide Biosynthesis Protein SpsA, Chain A"/>
    <property type="match status" value="1"/>
</dbReference>
<keyword evidence="2" id="KW-0328">Glycosyltransferase</keyword>
<dbReference type="AlphaFoldDB" id="A0A0G1WMC9"/>
<evidence type="ECO:0000256" key="4">
    <source>
        <dbReference type="ARBA" id="ARBA00022692"/>
    </source>
</evidence>
<dbReference type="Proteomes" id="UP000034956">
    <property type="component" value="Unassembled WGS sequence"/>
</dbReference>
<evidence type="ECO:0000313" key="11">
    <source>
        <dbReference type="Proteomes" id="UP000034956"/>
    </source>
</evidence>
<keyword evidence="7 8" id="KW-0472">Membrane</keyword>
<evidence type="ECO:0000256" key="7">
    <source>
        <dbReference type="ARBA" id="ARBA00023136"/>
    </source>
</evidence>
<evidence type="ECO:0000256" key="8">
    <source>
        <dbReference type="SAM" id="Phobius"/>
    </source>
</evidence>
<evidence type="ECO:0000256" key="6">
    <source>
        <dbReference type="ARBA" id="ARBA00022989"/>
    </source>
</evidence>
<feature type="domain" description="Glycosyltransferase 2-like" evidence="9">
    <location>
        <begin position="10"/>
        <end position="142"/>
    </location>
</feature>
<keyword evidence="3 10" id="KW-0808">Transferase</keyword>
<dbReference type="GO" id="GO:0099621">
    <property type="term" value="F:undecaprenyl-phosphate 4-deoxy-4-formamido-L-arabinose transferase activity"/>
    <property type="evidence" value="ECO:0007669"/>
    <property type="project" value="TreeGrafter"/>
</dbReference>
<feature type="transmembrane region" description="Helical" evidence="8">
    <location>
        <begin position="234"/>
        <end position="259"/>
    </location>
</feature>
<keyword evidence="1" id="KW-1003">Cell membrane</keyword>
<comment type="caution">
    <text evidence="10">The sequence shown here is derived from an EMBL/GenBank/DDBJ whole genome shotgun (WGS) entry which is preliminary data.</text>
</comment>
<dbReference type="PATRIC" id="fig|1618660.3.peg.103"/>
<dbReference type="Pfam" id="PF00535">
    <property type="entry name" value="Glycos_transf_2"/>
    <property type="match status" value="1"/>
</dbReference>
<keyword evidence="6 8" id="KW-1133">Transmembrane helix</keyword>
<name>A0A0G1WMC9_9BACT</name>
<proteinExistence type="predicted"/>
<dbReference type="CDD" id="cd04187">
    <property type="entry name" value="DPM1_like_bac"/>
    <property type="match status" value="1"/>
</dbReference>
<gene>
    <name evidence="10" type="ORF">UY23_C0001G0099</name>
</gene>
<dbReference type="SUPFAM" id="SSF53448">
    <property type="entry name" value="Nucleotide-diphospho-sugar transferases"/>
    <property type="match status" value="1"/>
</dbReference>